<dbReference type="AlphaFoldDB" id="A0A1M4SWU2"/>
<dbReference type="STRING" id="366533.SAMN05444339_101168"/>
<proteinExistence type="predicted"/>
<accession>A0A1M4SWU2</accession>
<keyword evidence="3" id="KW-1185">Reference proteome</keyword>
<dbReference type="OrthoDB" id="7876971at2"/>
<gene>
    <name evidence="2" type="ORF">SAMN05444339_101168</name>
</gene>
<organism evidence="2 3">
    <name type="scientific">Loktanella atrilutea</name>
    <dbReference type="NCBI Taxonomy" id="366533"/>
    <lineage>
        <taxon>Bacteria</taxon>
        <taxon>Pseudomonadati</taxon>
        <taxon>Pseudomonadota</taxon>
        <taxon>Alphaproteobacteria</taxon>
        <taxon>Rhodobacterales</taxon>
        <taxon>Roseobacteraceae</taxon>
        <taxon>Loktanella</taxon>
    </lineage>
</organism>
<evidence type="ECO:0000313" key="2">
    <source>
        <dbReference type="EMBL" id="SHE36694.1"/>
    </source>
</evidence>
<dbReference type="Proteomes" id="UP000183987">
    <property type="component" value="Unassembled WGS sequence"/>
</dbReference>
<keyword evidence="1" id="KW-0472">Membrane</keyword>
<evidence type="ECO:0000256" key="1">
    <source>
        <dbReference type="SAM" id="Phobius"/>
    </source>
</evidence>
<dbReference type="Pfam" id="PF13801">
    <property type="entry name" value="Metal_resist"/>
    <property type="match status" value="1"/>
</dbReference>
<reference evidence="3" key="1">
    <citation type="submission" date="2016-11" db="EMBL/GenBank/DDBJ databases">
        <authorList>
            <person name="Varghese N."/>
            <person name="Submissions S."/>
        </authorList>
    </citation>
    <scope>NUCLEOTIDE SEQUENCE [LARGE SCALE GENOMIC DNA]</scope>
    <source>
        <strain evidence="3">DSM 29326</strain>
    </source>
</reference>
<dbReference type="RefSeq" id="WP_072855309.1">
    <property type="nucleotide sequence ID" value="NZ_FQUE01000001.1"/>
</dbReference>
<keyword evidence="1" id="KW-0812">Transmembrane</keyword>
<name>A0A1M4SWU2_LOKAT</name>
<feature type="transmembrane region" description="Helical" evidence="1">
    <location>
        <begin position="16"/>
        <end position="37"/>
    </location>
</feature>
<keyword evidence="1" id="KW-1133">Transmembrane helix</keyword>
<dbReference type="EMBL" id="FQUE01000001">
    <property type="protein sequence ID" value="SHE36694.1"/>
    <property type="molecule type" value="Genomic_DNA"/>
</dbReference>
<sequence length="153" mass="16318">MADPFPVSRRTKAMRVVLALSLALNLGIAGLAAGMLLRGHEGRPPRHIDMSLGPVARALAPADRAAIRDALKARGDLASPRRSRDADLRALQDALTADPYDAQALRAALTTPASRVARFQSAAAAALADRIDIMTPQDRAALSQRLTERTPPR</sequence>
<protein>
    <submittedName>
        <fullName evidence="2">Heavy-metal resistance</fullName>
    </submittedName>
</protein>
<evidence type="ECO:0000313" key="3">
    <source>
        <dbReference type="Proteomes" id="UP000183987"/>
    </source>
</evidence>
<dbReference type="InterPro" id="IPR025961">
    <property type="entry name" value="Metal_resist"/>
</dbReference>